<dbReference type="Proteomes" id="UP000283063">
    <property type="component" value="Plasmid pW43D"/>
</dbReference>
<dbReference type="Pfam" id="PF12974">
    <property type="entry name" value="Phosphonate-bd"/>
    <property type="match status" value="1"/>
</dbReference>
<keyword evidence="2" id="KW-1185">Reference proteome</keyword>
<dbReference type="AlphaFoldDB" id="A0A3T0NAL7"/>
<evidence type="ECO:0000313" key="1">
    <source>
        <dbReference type="EMBL" id="AZV81080.1"/>
    </source>
</evidence>
<dbReference type="OrthoDB" id="9802896at2"/>
<dbReference type="PANTHER" id="PTHR35841:SF1">
    <property type="entry name" value="PHOSPHONATES-BINDING PERIPLASMIC PROTEIN"/>
    <property type="match status" value="1"/>
</dbReference>
<proteinExistence type="predicted"/>
<dbReference type="SUPFAM" id="SSF53850">
    <property type="entry name" value="Periplasmic binding protein-like II"/>
    <property type="match status" value="1"/>
</dbReference>
<dbReference type="PANTHER" id="PTHR35841">
    <property type="entry name" value="PHOSPHONATES-BINDING PERIPLASMIC PROTEIN"/>
    <property type="match status" value="1"/>
</dbReference>
<gene>
    <name evidence="1" type="ORF">EBB79_24520</name>
</gene>
<protein>
    <submittedName>
        <fullName evidence="1">Phosphonate ABC transporter substrate-binding protein</fullName>
    </submittedName>
</protein>
<reference evidence="1 2" key="1">
    <citation type="submission" date="2018-10" db="EMBL/GenBank/DDBJ databases">
        <title>Parasedimentitalea marina sp. nov., a psychrophilic bacterium isolated from deep seawater of the New Britain Trench.</title>
        <authorList>
            <person name="Cao J."/>
        </authorList>
    </citation>
    <scope>NUCLEOTIDE SEQUENCE [LARGE SCALE GENOMIC DNA]</scope>
    <source>
        <strain evidence="1 2">W43</strain>
        <plasmid evidence="1 2">pW43D</plasmid>
    </source>
</reference>
<evidence type="ECO:0000313" key="2">
    <source>
        <dbReference type="Proteomes" id="UP000283063"/>
    </source>
</evidence>
<accession>A0A3T0NAL7</accession>
<dbReference type="KEGG" id="sedi:EBB79_24520"/>
<organism evidence="1 2">
    <name type="scientific">Parasedimentitalea marina</name>
    <dbReference type="NCBI Taxonomy" id="2483033"/>
    <lineage>
        <taxon>Bacteria</taxon>
        <taxon>Pseudomonadati</taxon>
        <taxon>Pseudomonadota</taxon>
        <taxon>Alphaproteobacteria</taxon>
        <taxon>Rhodobacterales</taxon>
        <taxon>Paracoccaceae</taxon>
        <taxon>Parasedimentitalea</taxon>
    </lineage>
</organism>
<sequence>MFRIVSRYLPVPRCVAQLGIVAMVGWLVALPMAAQADVTLTFGTYAADKPTDTVRKYRPFLTFLADRMSVDLDEPVTIKMKIAKEYDAGIDHLATSEVDFARFGPASYVHVMDRNSEIQLVAMEAKNGGKRFNGVIVVHADSDIHSLEQLSGQSFAFGDELSTIGRYLAQSHLLEAGISSAELQGFDYLGRHDLVGEAVGAGRFTAGALKESTYKKLVAKGVPIRVLLSFDNVTKPWLASAEVSPRIVAAMRRVMLASDNQETVRQILKNGFLEGTDDDYNFVRQAMDQSRLF</sequence>
<keyword evidence="1" id="KW-0614">Plasmid</keyword>
<geneLocation type="plasmid" evidence="1 2">
    <name>pW43D</name>
</geneLocation>
<name>A0A3T0NAL7_9RHOB</name>
<dbReference type="EMBL" id="CP033223">
    <property type="protein sequence ID" value="AZV81080.1"/>
    <property type="molecule type" value="Genomic_DNA"/>
</dbReference>
<dbReference type="Gene3D" id="3.40.190.10">
    <property type="entry name" value="Periplasmic binding protein-like II"/>
    <property type="match status" value="2"/>
</dbReference>